<dbReference type="OrthoDB" id="1921870at2759"/>
<feature type="compositionally biased region" description="Polar residues" evidence="1">
    <location>
        <begin position="1"/>
        <end position="16"/>
    </location>
</feature>
<dbReference type="AlphaFoldDB" id="A0A5A7V043"/>
<feature type="region of interest" description="Disordered" evidence="1">
    <location>
        <begin position="1"/>
        <end position="64"/>
    </location>
</feature>
<evidence type="ECO:0000313" key="5">
    <source>
        <dbReference type="Proteomes" id="UP000321947"/>
    </source>
</evidence>
<accession>A0A5A7V043</accession>
<dbReference type="Proteomes" id="UP000321947">
    <property type="component" value="Unassembled WGS sequence"/>
</dbReference>
<gene>
    <name evidence="3" type="ORF">E5676_scaffold767G00740</name>
    <name evidence="2" type="ORF">E6C27_scaffold386G00090</name>
</gene>
<comment type="caution">
    <text evidence="2">The sequence shown here is derived from an EMBL/GenBank/DDBJ whole genome shotgun (WGS) entry which is preliminary data.</text>
</comment>
<reference evidence="4 5" key="1">
    <citation type="submission" date="2019-08" db="EMBL/GenBank/DDBJ databases">
        <title>Draft genome sequences of two oriental melons (Cucumis melo L. var makuwa).</title>
        <authorList>
            <person name="Kwon S.-Y."/>
        </authorList>
    </citation>
    <scope>NUCLEOTIDE SEQUENCE [LARGE SCALE GENOMIC DNA]</scope>
    <source>
        <strain evidence="5">cv. Chang Bougi</strain>
        <strain evidence="4">cv. SW 3</strain>
        <tissue evidence="2">Leaf</tissue>
    </source>
</reference>
<dbReference type="EMBL" id="SSTD01020139">
    <property type="protein sequence ID" value="TYJ95569.1"/>
    <property type="molecule type" value="Genomic_DNA"/>
</dbReference>
<organism evidence="2 4">
    <name type="scientific">Cucumis melo var. makuwa</name>
    <name type="common">Oriental melon</name>
    <dbReference type="NCBI Taxonomy" id="1194695"/>
    <lineage>
        <taxon>Eukaryota</taxon>
        <taxon>Viridiplantae</taxon>
        <taxon>Streptophyta</taxon>
        <taxon>Embryophyta</taxon>
        <taxon>Tracheophyta</taxon>
        <taxon>Spermatophyta</taxon>
        <taxon>Magnoliopsida</taxon>
        <taxon>eudicotyledons</taxon>
        <taxon>Gunneridae</taxon>
        <taxon>Pentapetalae</taxon>
        <taxon>rosids</taxon>
        <taxon>fabids</taxon>
        <taxon>Cucurbitales</taxon>
        <taxon>Cucurbitaceae</taxon>
        <taxon>Benincaseae</taxon>
        <taxon>Cucumis</taxon>
    </lineage>
</organism>
<evidence type="ECO:0000313" key="2">
    <source>
        <dbReference type="EMBL" id="KAA0060197.1"/>
    </source>
</evidence>
<feature type="compositionally biased region" description="Polar residues" evidence="1">
    <location>
        <begin position="47"/>
        <end position="64"/>
    </location>
</feature>
<sequence length="64" mass="6970">MLELQSQPNLKGTQPFSRDKICETVLGRQPSNSKSLGWGPKSKARKTTSASNSMTSCLQSTVEL</sequence>
<dbReference type="EMBL" id="SSTE01005687">
    <property type="protein sequence ID" value="KAA0060197.1"/>
    <property type="molecule type" value="Genomic_DNA"/>
</dbReference>
<protein>
    <submittedName>
        <fullName evidence="2">Zinc finger protein ZPR1-like protein</fullName>
    </submittedName>
</protein>
<evidence type="ECO:0000313" key="4">
    <source>
        <dbReference type="Proteomes" id="UP000321393"/>
    </source>
</evidence>
<evidence type="ECO:0000313" key="3">
    <source>
        <dbReference type="EMBL" id="TYJ95569.1"/>
    </source>
</evidence>
<dbReference type="Proteomes" id="UP000321393">
    <property type="component" value="Unassembled WGS sequence"/>
</dbReference>
<name>A0A5A7V043_CUCMM</name>
<proteinExistence type="predicted"/>
<evidence type="ECO:0000256" key="1">
    <source>
        <dbReference type="SAM" id="MobiDB-lite"/>
    </source>
</evidence>